<feature type="transmembrane region" description="Helical" evidence="1">
    <location>
        <begin position="12"/>
        <end position="30"/>
    </location>
</feature>
<name>G5SUU7_9BACT</name>
<reference evidence="2 3" key="1">
    <citation type="submission" date="2011-03" db="EMBL/GenBank/DDBJ databases">
        <authorList>
            <person name="Weinstock G."/>
            <person name="Sodergren E."/>
            <person name="Clifton S."/>
            <person name="Fulton L."/>
            <person name="Fulton B."/>
            <person name="Courtney L."/>
            <person name="Fronick C."/>
            <person name="Harrison M."/>
            <person name="Strong C."/>
            <person name="Farmer C."/>
            <person name="Delahaunty K."/>
            <person name="Markovic C."/>
            <person name="Hall O."/>
            <person name="Minx P."/>
            <person name="Tomlinson C."/>
            <person name="Mitreva M."/>
            <person name="Hou S."/>
            <person name="Chen J."/>
            <person name="Wollam A."/>
            <person name="Pepin K.H."/>
            <person name="Johnson M."/>
            <person name="Bhonagiri V."/>
            <person name="Zhang X."/>
            <person name="Suruliraj S."/>
            <person name="Warren W."/>
            <person name="Chinwalla A."/>
            <person name="Mardis E.R."/>
            <person name="Wilson R.K."/>
        </authorList>
    </citation>
    <scope>NUCLEOTIDE SEQUENCE [LARGE SCALE GENOMIC DNA]</scope>
    <source>
        <strain evidence="2 3">YIT 11840</strain>
    </source>
</reference>
<keyword evidence="1" id="KW-0812">Transmembrane</keyword>
<evidence type="ECO:0000313" key="2">
    <source>
        <dbReference type="EMBL" id="EHG99014.1"/>
    </source>
</evidence>
<keyword evidence="3" id="KW-1185">Reference proteome</keyword>
<dbReference type="AlphaFoldDB" id="G5SUU7"/>
<evidence type="ECO:0000313" key="3">
    <source>
        <dbReference type="Proteomes" id="UP000003598"/>
    </source>
</evidence>
<dbReference type="HOGENOM" id="CLU_3219640_0_0_10"/>
<accession>G5SUU7</accession>
<organism evidence="2 3">
    <name type="scientific">Paraprevotella clara YIT 11840</name>
    <dbReference type="NCBI Taxonomy" id="762968"/>
    <lineage>
        <taxon>Bacteria</taxon>
        <taxon>Pseudomonadati</taxon>
        <taxon>Bacteroidota</taxon>
        <taxon>Bacteroidia</taxon>
        <taxon>Bacteroidales</taxon>
        <taxon>Prevotellaceae</taxon>
        <taxon>Paraprevotella</taxon>
    </lineage>
</organism>
<proteinExistence type="predicted"/>
<keyword evidence="1" id="KW-0472">Membrane</keyword>
<protein>
    <submittedName>
        <fullName evidence="2">Uncharacterized protein</fullName>
    </submittedName>
</protein>
<dbReference type="Proteomes" id="UP000003598">
    <property type="component" value="Unassembled WGS sequence"/>
</dbReference>
<keyword evidence="1" id="KW-1133">Transmembrane helix</keyword>
<dbReference type="EMBL" id="AFFY01000047">
    <property type="protein sequence ID" value="EHG99014.1"/>
    <property type="molecule type" value="Genomic_DNA"/>
</dbReference>
<evidence type="ECO:0000256" key="1">
    <source>
        <dbReference type="SAM" id="Phobius"/>
    </source>
</evidence>
<comment type="caution">
    <text evidence="2">The sequence shown here is derived from an EMBL/GenBank/DDBJ whole genome shotgun (WGS) entry which is preliminary data.</text>
</comment>
<sequence length="44" mass="5163">MGIPKKHTKPYNYIIFICNFVLSSFTYHSLKKMDSIKAIIKLDD</sequence>
<gene>
    <name evidence="2" type="ORF">HMPREF9441_03162</name>
</gene>